<evidence type="ECO:0000313" key="9">
    <source>
        <dbReference type="Proteomes" id="UP000077671"/>
    </source>
</evidence>
<dbReference type="PANTHER" id="PTHR21713">
    <property type="entry name" value="NASCENT POLYPEPTIDE ASSOCIATED COMPLEX ALPHA SUBUNIT-RELATED"/>
    <property type="match status" value="1"/>
</dbReference>
<dbReference type="Pfam" id="PF19026">
    <property type="entry name" value="UBA_HYPK"/>
    <property type="match status" value="1"/>
</dbReference>
<feature type="region of interest" description="Disordered" evidence="5">
    <location>
        <begin position="132"/>
        <end position="166"/>
    </location>
</feature>
<evidence type="ECO:0000256" key="1">
    <source>
        <dbReference type="ARBA" id="ARBA00004496"/>
    </source>
</evidence>
<reference evidence="8" key="1">
    <citation type="submission" date="2016-04" db="EMBL/GenBank/DDBJ databases">
        <authorList>
            <person name="Nguyen H.D."/>
            <person name="Kesanakurti P."/>
            <person name="Cullis J."/>
            <person name="Levesque C.A."/>
            <person name="Hambleton S."/>
        </authorList>
    </citation>
    <scope>NUCLEOTIDE SEQUENCE</scope>
    <source>
        <strain evidence="8">DAOMC 238032</strain>
    </source>
</reference>
<dbReference type="Gene3D" id="1.10.8.10">
    <property type="entry name" value="DNA helicase RuvA subunit, C-terminal domain"/>
    <property type="match status" value="1"/>
</dbReference>
<gene>
    <name evidence="8" type="ORF">A4X03_0g981</name>
    <name evidence="7" type="ORF">JKIAZH3_G4972</name>
</gene>
<protein>
    <recommendedName>
        <fullName evidence="3">Nascent polypeptide-associated complex subunit alpha</fullName>
    </recommendedName>
    <alternativeName>
        <fullName evidence="4">Alpha-NAC</fullName>
    </alternativeName>
</protein>
<dbReference type="CDD" id="cd22054">
    <property type="entry name" value="NAC_NACA"/>
    <property type="match status" value="1"/>
</dbReference>
<reference evidence="7" key="3">
    <citation type="submission" date="2020-10" db="EMBL/GenBank/DDBJ databases">
        <authorList>
            <person name="Sedaghatjoo S."/>
        </authorList>
    </citation>
    <scope>NUCLEOTIDE SEQUENCE</scope>
    <source>
        <strain evidence="7">AZH3</strain>
    </source>
</reference>
<organism evidence="8 9">
    <name type="scientific">Tilletia caries</name>
    <name type="common">wheat bunt fungus</name>
    <dbReference type="NCBI Taxonomy" id="13290"/>
    <lineage>
        <taxon>Eukaryota</taxon>
        <taxon>Fungi</taxon>
        <taxon>Dikarya</taxon>
        <taxon>Basidiomycota</taxon>
        <taxon>Ustilaginomycotina</taxon>
        <taxon>Exobasidiomycetes</taxon>
        <taxon>Tilletiales</taxon>
        <taxon>Tilletiaceae</taxon>
        <taxon>Tilletia</taxon>
    </lineage>
</organism>
<dbReference type="EMBL" id="CAJHJG010003314">
    <property type="protein sequence ID" value="CAD6929709.1"/>
    <property type="molecule type" value="Genomic_DNA"/>
</dbReference>
<reference evidence="8" key="2">
    <citation type="journal article" date="2019" name="IMA Fungus">
        <title>Genome sequencing and comparison of five Tilletia species to identify candidate genes for the detection of regulated species infecting wheat.</title>
        <authorList>
            <person name="Nguyen H.D.T."/>
            <person name="Sultana T."/>
            <person name="Kesanakurti P."/>
            <person name="Hambleton S."/>
        </authorList>
    </citation>
    <scope>NUCLEOTIDE SEQUENCE</scope>
    <source>
        <strain evidence="8">DAOMC 238032</strain>
    </source>
</reference>
<dbReference type="Pfam" id="PF01849">
    <property type="entry name" value="NAC"/>
    <property type="match status" value="1"/>
</dbReference>
<accession>A0A177V2W8</accession>
<dbReference type="Proteomes" id="UP000077671">
    <property type="component" value="Unassembled WGS sequence"/>
</dbReference>
<comment type="caution">
    <text evidence="8">The sequence shown here is derived from an EMBL/GenBank/DDBJ whole genome shotgun (WGS) entry which is preliminary data.</text>
</comment>
<dbReference type="EMBL" id="LWDD02000070">
    <property type="protein sequence ID" value="KAE8264393.1"/>
    <property type="molecule type" value="Genomic_DNA"/>
</dbReference>
<dbReference type="Proteomes" id="UP000836402">
    <property type="component" value="Unassembled WGS sequence"/>
</dbReference>
<name>A0A177V2W8_9BASI</name>
<evidence type="ECO:0000256" key="3">
    <source>
        <dbReference type="ARBA" id="ARBA00014437"/>
    </source>
</evidence>
<dbReference type="PIRSF" id="PIRSF015901">
    <property type="entry name" value="NAC_alpha"/>
    <property type="match status" value="1"/>
</dbReference>
<feature type="compositionally biased region" description="Acidic residues" evidence="5">
    <location>
        <begin position="148"/>
        <end position="163"/>
    </location>
</feature>
<proteinExistence type="inferred from homology"/>
<dbReference type="SMART" id="SM01407">
    <property type="entry name" value="NAC"/>
    <property type="match status" value="1"/>
</dbReference>
<dbReference type="AlphaFoldDB" id="A0A177V2W8"/>
<feature type="domain" description="NAC-A/B" evidence="6">
    <location>
        <begin position="39"/>
        <end position="104"/>
    </location>
</feature>
<evidence type="ECO:0000256" key="2">
    <source>
        <dbReference type="ARBA" id="ARBA00009882"/>
    </source>
</evidence>
<keyword evidence="10" id="KW-1185">Reference proteome</keyword>
<dbReference type="InterPro" id="IPR044034">
    <property type="entry name" value="NAC-like_UBA"/>
</dbReference>
<evidence type="ECO:0000256" key="5">
    <source>
        <dbReference type="SAM" id="MobiDB-lite"/>
    </source>
</evidence>
<comment type="similarity">
    <text evidence="2">Belongs to the NAC-alpha family.</text>
</comment>
<evidence type="ECO:0000313" key="7">
    <source>
        <dbReference type="EMBL" id="CAD6929709.1"/>
    </source>
</evidence>
<sequence>MATIEEVTEDIQDLNVADSSDENEGENGGEVSVPDRIQSRTERKSRKALQNLGLKRVTGINRVTMRQPRGRLVVIQNPEVYKSAHSDVYIVFGEAKNEDMGLAAQQAAMSQQQEAQRHAVSEGFAQQMAQLNAAASSGKEKADGEGAAAEEEEDDSEPIDEDGVDPKDIELVIAQVGCSRRKAVKALKDSKGELIDAIMNAS</sequence>
<evidence type="ECO:0000256" key="4">
    <source>
        <dbReference type="ARBA" id="ARBA00030300"/>
    </source>
</evidence>
<feature type="compositionally biased region" description="Acidic residues" evidence="5">
    <location>
        <begin position="1"/>
        <end position="12"/>
    </location>
</feature>
<dbReference type="InterPro" id="IPR002715">
    <property type="entry name" value="Nas_poly-pep-assoc_cplx_dom"/>
</dbReference>
<evidence type="ECO:0000313" key="8">
    <source>
        <dbReference type="EMBL" id="KAE8264393.1"/>
    </source>
</evidence>
<evidence type="ECO:0000259" key="6">
    <source>
        <dbReference type="PROSITE" id="PS51151"/>
    </source>
</evidence>
<dbReference type="InterPro" id="IPR016641">
    <property type="entry name" value="EGD2/NACA0like"/>
</dbReference>
<dbReference type="Gene3D" id="2.20.70.30">
    <property type="entry name" value="Nascent polypeptide-associated complex domain"/>
    <property type="match status" value="1"/>
</dbReference>
<feature type="region of interest" description="Disordered" evidence="5">
    <location>
        <begin position="1"/>
        <end position="48"/>
    </location>
</feature>
<comment type="subcellular location">
    <subcellularLocation>
        <location evidence="1">Cytoplasm</location>
    </subcellularLocation>
</comment>
<dbReference type="InterPro" id="IPR038187">
    <property type="entry name" value="NAC_A/B_dom_sf"/>
</dbReference>
<dbReference type="GO" id="GO:0005854">
    <property type="term" value="C:nascent polypeptide-associated complex"/>
    <property type="evidence" value="ECO:0007669"/>
    <property type="project" value="InterPro"/>
</dbReference>
<dbReference type="PROSITE" id="PS51151">
    <property type="entry name" value="NAC_AB"/>
    <property type="match status" value="1"/>
</dbReference>
<evidence type="ECO:0000313" key="10">
    <source>
        <dbReference type="Proteomes" id="UP000836402"/>
    </source>
</evidence>